<dbReference type="RefSeq" id="WP_285522148.1">
    <property type="nucleotide sequence ID" value="NZ_JASNGB010000032.1"/>
</dbReference>
<evidence type="ECO:0000313" key="2">
    <source>
        <dbReference type="Proteomes" id="UP001302059"/>
    </source>
</evidence>
<accession>A0ABT7JIY9</accession>
<organism evidence="1 2">
    <name type="scientific">Deinococcus rhizophilus</name>
    <dbReference type="NCBI Taxonomy" id="3049544"/>
    <lineage>
        <taxon>Bacteria</taxon>
        <taxon>Thermotogati</taxon>
        <taxon>Deinococcota</taxon>
        <taxon>Deinococci</taxon>
        <taxon>Deinococcales</taxon>
        <taxon>Deinococcaceae</taxon>
        <taxon>Deinococcus</taxon>
    </lineage>
</organism>
<keyword evidence="2" id="KW-1185">Reference proteome</keyword>
<dbReference type="Proteomes" id="UP001302059">
    <property type="component" value="Unassembled WGS sequence"/>
</dbReference>
<name>A0ABT7JIY9_9DEIO</name>
<dbReference type="EMBL" id="JASNGB010000032">
    <property type="protein sequence ID" value="MDL2343624.1"/>
    <property type="molecule type" value="Genomic_DNA"/>
</dbReference>
<evidence type="ECO:0000313" key="1">
    <source>
        <dbReference type="EMBL" id="MDL2343624.1"/>
    </source>
</evidence>
<reference evidence="1 2" key="1">
    <citation type="submission" date="2023-05" db="EMBL/GenBank/DDBJ databases">
        <authorList>
            <person name="Gao F."/>
        </authorList>
    </citation>
    <scope>NUCLEOTIDE SEQUENCE [LARGE SCALE GENOMIC DNA]</scope>
    <source>
        <strain evidence="1 2">MIMF12</strain>
    </source>
</reference>
<protein>
    <submittedName>
        <fullName evidence="1">Uncharacterized protein</fullName>
    </submittedName>
</protein>
<gene>
    <name evidence="1" type="ORF">QOL99_05600</name>
</gene>
<sequence>MATTERMTITKALSELKLLDKRVTKLLDDTTFVTLVVGSDPPREARSLAEFTARAQANYQAARDLLRRRAAIKGALVQSNARTTVQVADRTYVVAEAIERKSSVSYERHLITRLRLDLGRAQAEVEREQERARSRLDTQAQALLGKENARGAEYDALYQAFMARNAPKLVDPLGAQGEIDTLERDVEDFLAEVDQALSVSNALTVIDVVY</sequence>
<comment type="caution">
    <text evidence="1">The sequence shown here is derived from an EMBL/GenBank/DDBJ whole genome shotgun (WGS) entry which is preliminary data.</text>
</comment>
<proteinExistence type="predicted"/>